<gene>
    <name evidence="1" type="ORF">H6H03_16745</name>
</gene>
<comment type="caution">
    <text evidence="1">The sequence shown here is derived from an EMBL/GenBank/DDBJ whole genome shotgun (WGS) entry which is preliminary data.</text>
</comment>
<sequence>MFLNNLLKLSNESRNFSPEKITLREKQNRTLSADVKSVLYYRDWIQAQTNHTFDKTRILGIVAATKGAENYLPYTIPKIIQQISEIGMTTDIVIGLNHGFECPGIIDRFTLLQNTQIIHLYTEEKLANNIPAPIFDNIMCQGKPYCLTNIDPYQYRHRIFVIHQKQGQYSAGKIRVLGDIYGSLLLKSIEHGWIPPALLMTFDAESQFLIARNYSVIDLESNGLKLIINQLLNSPEIDILGTRNKFAVYQKAIVDGIEVLLPDFSEELPPIQWFIDIAHGRFSSFQCKWGGGTFGKTDVIVSLLVVISINYPGIRTEDTQLTILSKYAGFIGDIFLDVISTNRTPRIADMTTEHPQRKAWIEQIYRWLTSVESLKLLYGKHNISMLVNIGFPWFTLTHPITFLKLVMANKSINLYTIFNQSKLLLLSFFYYYKIQSYSTKNPDILQGDRAKAFW</sequence>
<name>A0ABR8K9I7_9NOSO</name>
<proteinExistence type="predicted"/>
<accession>A0ABR8K9I7</accession>
<keyword evidence="2" id="KW-1185">Reference proteome</keyword>
<dbReference type="RefSeq" id="WP_190956164.1">
    <property type="nucleotide sequence ID" value="NZ_JACJTU010000014.1"/>
</dbReference>
<evidence type="ECO:0000313" key="1">
    <source>
        <dbReference type="EMBL" id="MBD2735521.1"/>
    </source>
</evidence>
<protein>
    <submittedName>
        <fullName evidence="1">Uncharacterized protein</fullName>
    </submittedName>
</protein>
<dbReference type="Proteomes" id="UP000637383">
    <property type="component" value="Unassembled WGS sequence"/>
</dbReference>
<reference evidence="1 2" key="1">
    <citation type="journal article" date="2020" name="ISME J.">
        <title>Comparative genomics reveals insights into cyanobacterial evolution and habitat adaptation.</title>
        <authorList>
            <person name="Chen M.Y."/>
            <person name="Teng W.K."/>
            <person name="Zhao L."/>
            <person name="Hu C.X."/>
            <person name="Zhou Y.K."/>
            <person name="Han B.P."/>
            <person name="Song L.R."/>
            <person name="Shu W.S."/>
        </authorList>
    </citation>
    <scope>NUCLEOTIDE SEQUENCE [LARGE SCALE GENOMIC DNA]</scope>
    <source>
        <strain evidence="1 2">FACHB-159</strain>
    </source>
</reference>
<organism evidence="1 2">
    <name type="scientific">Nostoc paludosum FACHB-159</name>
    <dbReference type="NCBI Taxonomy" id="2692908"/>
    <lineage>
        <taxon>Bacteria</taxon>
        <taxon>Bacillati</taxon>
        <taxon>Cyanobacteriota</taxon>
        <taxon>Cyanophyceae</taxon>
        <taxon>Nostocales</taxon>
        <taxon>Nostocaceae</taxon>
        <taxon>Nostoc</taxon>
    </lineage>
</organism>
<dbReference type="EMBL" id="JACJTU010000014">
    <property type="protein sequence ID" value="MBD2735521.1"/>
    <property type="molecule type" value="Genomic_DNA"/>
</dbReference>
<evidence type="ECO:0000313" key="2">
    <source>
        <dbReference type="Proteomes" id="UP000637383"/>
    </source>
</evidence>